<dbReference type="AlphaFoldDB" id="A0A6T9YCJ9"/>
<feature type="compositionally biased region" description="Basic and acidic residues" evidence="1">
    <location>
        <begin position="1"/>
        <end position="10"/>
    </location>
</feature>
<sequence length="503" mass="57205">MEGNGSDHRTALTPVFEESEDTNSSVESSPIELPPQEDAWEDWDEDQRVALGRSHFRTLGDLEGSRDSDSSPSNDVVAPTIMPSAAQFENQAQDSKRRASLDLTPSPENSNSSPVSDTETVVTRGTTKHRNKKRSRLLVTACIAGVAVLAVGTVAIAFSSPDALGSAKYTFLETMETKVSNMIPSGQSQRHEQILLPDYLAKVYYEMKRDWTPPDYENLFSRIQYPPSDILPLYWYVPNSGGRAVTEILTYCYVLTTASAIAAGHQSEPTLLVKMAEDNIGHFVNIDTTSLEGLQRAKQLGLVESRLAQTMVTPYLEQASTLFQHKTTTGRVFAMLRNPVLREVARYHHQLTLPRYHPQYNQNIKRLHLNQYVESSFVQENLLVKELANATHVHNDEINELHLDTAKKVLERYILIGLFEDFEESLDRFDHYFGWKKYDEFMTCRNNFLTSLEFRESSYSPIPLSPESFEYKTLGERNWADVALYDYARSLFKKQKRLTAKYS</sequence>
<dbReference type="EMBL" id="HBEX01001708">
    <property type="protein sequence ID" value="CAD8596310.1"/>
    <property type="molecule type" value="Transcribed_RNA"/>
</dbReference>
<feature type="region of interest" description="Disordered" evidence="1">
    <location>
        <begin position="88"/>
        <end position="129"/>
    </location>
</feature>
<dbReference type="PANTHER" id="PTHR32301:SF6">
    <property type="entry name" value="GOLVESIN-RELATED"/>
    <property type="match status" value="1"/>
</dbReference>
<keyword evidence="2" id="KW-1133">Transmembrane helix</keyword>
<evidence type="ECO:0000313" key="3">
    <source>
        <dbReference type="EMBL" id="CAD8596310.1"/>
    </source>
</evidence>
<feature type="compositionally biased region" description="Basic and acidic residues" evidence="1">
    <location>
        <begin position="59"/>
        <end position="69"/>
    </location>
</feature>
<evidence type="ECO:0000313" key="4">
    <source>
        <dbReference type="EMBL" id="CAD8596311.1"/>
    </source>
</evidence>
<proteinExistence type="predicted"/>
<feature type="transmembrane region" description="Helical" evidence="2">
    <location>
        <begin position="137"/>
        <end position="158"/>
    </location>
</feature>
<feature type="region of interest" description="Disordered" evidence="1">
    <location>
        <begin position="1"/>
        <end position="47"/>
    </location>
</feature>
<gene>
    <name evidence="3" type="ORF">AGLA0713_LOCUS1138</name>
    <name evidence="4" type="ORF">AGLA0713_LOCUS1139</name>
</gene>
<dbReference type="PANTHER" id="PTHR32301">
    <property type="entry name" value="COUNTIN RECEPTOR CNR3-RELATED"/>
    <property type="match status" value="1"/>
</dbReference>
<feature type="region of interest" description="Disordered" evidence="1">
    <location>
        <begin position="59"/>
        <end position="78"/>
    </location>
</feature>
<dbReference type="EMBL" id="HBEX01001709">
    <property type="protein sequence ID" value="CAD8596311.1"/>
    <property type="molecule type" value="Transcribed_RNA"/>
</dbReference>
<organism evidence="3">
    <name type="scientific">Asterionellopsis glacialis</name>
    <dbReference type="NCBI Taxonomy" id="33640"/>
    <lineage>
        <taxon>Eukaryota</taxon>
        <taxon>Sar</taxon>
        <taxon>Stramenopiles</taxon>
        <taxon>Ochrophyta</taxon>
        <taxon>Bacillariophyta</taxon>
        <taxon>Fragilariophyceae</taxon>
        <taxon>Fragilariophycidae</taxon>
        <taxon>Fragilariales</taxon>
        <taxon>Fragilariaceae</taxon>
        <taxon>Asterionellopsis</taxon>
    </lineage>
</organism>
<dbReference type="Gene3D" id="3.40.50.300">
    <property type="entry name" value="P-loop containing nucleotide triphosphate hydrolases"/>
    <property type="match status" value="1"/>
</dbReference>
<name>A0A6T9YCJ9_9STRA</name>
<dbReference type="InterPro" id="IPR053259">
    <property type="entry name" value="Golvesin-related_Golgi"/>
</dbReference>
<keyword evidence="2" id="KW-0812">Transmembrane</keyword>
<reference evidence="3" key="1">
    <citation type="submission" date="2021-01" db="EMBL/GenBank/DDBJ databases">
        <authorList>
            <person name="Corre E."/>
            <person name="Pelletier E."/>
            <person name="Niang G."/>
            <person name="Scheremetjew M."/>
            <person name="Finn R."/>
            <person name="Kale V."/>
            <person name="Holt S."/>
            <person name="Cochrane G."/>
            <person name="Meng A."/>
            <person name="Brown T."/>
            <person name="Cohen L."/>
        </authorList>
    </citation>
    <scope>NUCLEOTIDE SEQUENCE</scope>
</reference>
<evidence type="ECO:0000256" key="1">
    <source>
        <dbReference type="SAM" id="MobiDB-lite"/>
    </source>
</evidence>
<accession>A0A6T9YCJ9</accession>
<protein>
    <submittedName>
        <fullName evidence="3">Uncharacterized protein</fullName>
    </submittedName>
</protein>
<dbReference type="InterPro" id="IPR027417">
    <property type="entry name" value="P-loop_NTPase"/>
</dbReference>
<keyword evidence="2" id="KW-0472">Membrane</keyword>
<evidence type="ECO:0000256" key="2">
    <source>
        <dbReference type="SAM" id="Phobius"/>
    </source>
</evidence>
<feature type="compositionally biased region" description="Low complexity" evidence="1">
    <location>
        <begin position="105"/>
        <end position="116"/>
    </location>
</feature>